<evidence type="ECO:0000313" key="1">
    <source>
        <dbReference type="EMBL" id="KWV58127.1"/>
    </source>
</evidence>
<protein>
    <submittedName>
        <fullName evidence="1">Uncharacterized protein</fullName>
    </submittedName>
</protein>
<dbReference type="Proteomes" id="UP000057737">
    <property type="component" value="Unassembled WGS sequence"/>
</dbReference>
<dbReference type="AlphaFoldDB" id="A0A120FQ83"/>
<name>A0A120FQ83_9BRAD</name>
<sequence length="144" mass="15835">MGFQSGTHDLTWLGLVIASIDARLAAAHLWGIIAVLLSAGNPLRWIATIDVTVSPPELFLAFRRRVVGVVTARSAEGKLARRFGLRVLSTLIWWLQGDTRCPIEEAGVWKIRTERIFRLIDHLHPSAAVVKNAIPQPVLANVAS</sequence>
<organism evidence="1 2">
    <name type="scientific">Bradyrhizobium macuxiense</name>
    <dbReference type="NCBI Taxonomy" id="1755647"/>
    <lineage>
        <taxon>Bacteria</taxon>
        <taxon>Pseudomonadati</taxon>
        <taxon>Pseudomonadota</taxon>
        <taxon>Alphaproteobacteria</taxon>
        <taxon>Hyphomicrobiales</taxon>
        <taxon>Nitrobacteraceae</taxon>
        <taxon>Bradyrhizobium</taxon>
    </lineage>
</organism>
<dbReference type="InterPro" id="IPR010893">
    <property type="entry name" value="NiFe-hyd_mat_HyaE"/>
</dbReference>
<dbReference type="Pfam" id="PF07449">
    <property type="entry name" value="HyaE"/>
    <property type="match status" value="1"/>
</dbReference>
<keyword evidence="2" id="KW-1185">Reference proteome</keyword>
<reference evidence="1 2" key="1">
    <citation type="submission" date="2015-11" db="EMBL/GenBank/DDBJ databases">
        <title>Draft Genome Sequence of the Strain BR 10303 (Bradyrhizobium sp.) isolated from nodules of Centrolobium paraense.</title>
        <authorList>
            <person name="Zelli J.E."/>
            <person name="Simoes-Araujo J.L."/>
            <person name="Barauna A.C."/>
            <person name="Silva K."/>
        </authorList>
    </citation>
    <scope>NUCLEOTIDE SEQUENCE [LARGE SCALE GENOMIC DNA]</scope>
    <source>
        <strain evidence="1 2">BR 10303</strain>
    </source>
</reference>
<gene>
    <name evidence="1" type="ORF">AS156_35510</name>
</gene>
<dbReference type="Gene3D" id="3.40.30.10">
    <property type="entry name" value="Glutaredoxin"/>
    <property type="match status" value="1"/>
</dbReference>
<dbReference type="EMBL" id="LNCU01000039">
    <property type="protein sequence ID" value="KWV58127.1"/>
    <property type="molecule type" value="Genomic_DNA"/>
</dbReference>
<evidence type="ECO:0000313" key="2">
    <source>
        <dbReference type="Proteomes" id="UP000057737"/>
    </source>
</evidence>
<comment type="caution">
    <text evidence="1">The sequence shown here is derived from an EMBL/GenBank/DDBJ whole genome shotgun (WGS) entry which is preliminary data.</text>
</comment>
<proteinExistence type="predicted"/>
<accession>A0A120FQ83</accession>